<comment type="caution">
    <text evidence="3">The sequence shown here is derived from an EMBL/GenBank/DDBJ whole genome shotgun (WGS) entry which is preliminary data.</text>
</comment>
<reference evidence="4" key="1">
    <citation type="journal article" date="2019" name="Int. J. Syst. Evol. Microbiol.">
        <title>The Global Catalogue of Microorganisms (GCM) 10K type strain sequencing project: providing services to taxonomists for standard genome sequencing and annotation.</title>
        <authorList>
            <consortium name="The Broad Institute Genomics Platform"/>
            <consortium name="The Broad Institute Genome Sequencing Center for Infectious Disease"/>
            <person name="Wu L."/>
            <person name="Ma J."/>
        </authorList>
    </citation>
    <scope>NUCLEOTIDE SEQUENCE [LARGE SCALE GENOMIC DNA]</scope>
    <source>
        <strain evidence="4">JCM 31037</strain>
    </source>
</reference>
<dbReference type="PANTHER" id="PTHR33164">
    <property type="entry name" value="TRANSCRIPTIONAL REGULATOR, MARR FAMILY"/>
    <property type="match status" value="1"/>
</dbReference>
<protein>
    <submittedName>
        <fullName evidence="3">MarR family winged helix-turn-helix transcriptional regulator</fullName>
    </submittedName>
</protein>
<accession>A0ABW3YHH9</accession>
<sequence length="198" mass="21865">MASAGAKDAGEELREQLRDLLKVLRPLRHQVTQGQLASLSPGLVSVLSTIEKVSVARASAGGCHSKDLADRFAVNPSTISRAVGALVRLGMVQREDDPADKRAHFLTVTDSGRAILTAADRWYDELFRQTLSRWSPDDVATFSAMLRRFTNELDGYLDRCPGRPPCGTEPDTPEPSDREPDGRYRQTLHDTTNMESSR</sequence>
<dbReference type="EMBL" id="JBHTMP010000038">
    <property type="protein sequence ID" value="MFD1323851.1"/>
    <property type="molecule type" value="Genomic_DNA"/>
</dbReference>
<keyword evidence="4" id="KW-1185">Reference proteome</keyword>
<evidence type="ECO:0000259" key="2">
    <source>
        <dbReference type="PROSITE" id="PS50995"/>
    </source>
</evidence>
<dbReference type="InterPro" id="IPR036388">
    <property type="entry name" value="WH-like_DNA-bd_sf"/>
</dbReference>
<dbReference type="PROSITE" id="PS50995">
    <property type="entry name" value="HTH_MARR_2"/>
    <property type="match status" value="1"/>
</dbReference>
<dbReference type="SMART" id="SM00347">
    <property type="entry name" value="HTH_MARR"/>
    <property type="match status" value="1"/>
</dbReference>
<dbReference type="PANTHER" id="PTHR33164:SF57">
    <property type="entry name" value="MARR-FAMILY TRANSCRIPTIONAL REGULATOR"/>
    <property type="match status" value="1"/>
</dbReference>
<feature type="compositionally biased region" description="Basic and acidic residues" evidence="1">
    <location>
        <begin position="175"/>
        <end position="188"/>
    </location>
</feature>
<organism evidence="3 4">
    <name type="scientific">Micromonospora sonneratiae</name>
    <dbReference type="NCBI Taxonomy" id="1184706"/>
    <lineage>
        <taxon>Bacteria</taxon>
        <taxon>Bacillati</taxon>
        <taxon>Actinomycetota</taxon>
        <taxon>Actinomycetes</taxon>
        <taxon>Micromonosporales</taxon>
        <taxon>Micromonosporaceae</taxon>
        <taxon>Micromonospora</taxon>
    </lineage>
</organism>
<feature type="compositionally biased region" description="Polar residues" evidence="1">
    <location>
        <begin position="189"/>
        <end position="198"/>
    </location>
</feature>
<dbReference type="PRINTS" id="PR00598">
    <property type="entry name" value="HTHMARR"/>
</dbReference>
<evidence type="ECO:0000313" key="3">
    <source>
        <dbReference type="EMBL" id="MFD1323851.1"/>
    </source>
</evidence>
<evidence type="ECO:0000256" key="1">
    <source>
        <dbReference type="SAM" id="MobiDB-lite"/>
    </source>
</evidence>
<dbReference type="Pfam" id="PF12802">
    <property type="entry name" value="MarR_2"/>
    <property type="match status" value="1"/>
</dbReference>
<gene>
    <name evidence="3" type="ORF">ACFQ4H_22440</name>
</gene>
<evidence type="ECO:0000313" key="4">
    <source>
        <dbReference type="Proteomes" id="UP001597260"/>
    </source>
</evidence>
<dbReference type="InterPro" id="IPR000835">
    <property type="entry name" value="HTH_MarR-typ"/>
</dbReference>
<dbReference type="Gene3D" id="1.10.10.10">
    <property type="entry name" value="Winged helix-like DNA-binding domain superfamily/Winged helix DNA-binding domain"/>
    <property type="match status" value="1"/>
</dbReference>
<dbReference type="InterPro" id="IPR039422">
    <property type="entry name" value="MarR/SlyA-like"/>
</dbReference>
<feature type="region of interest" description="Disordered" evidence="1">
    <location>
        <begin position="160"/>
        <end position="198"/>
    </location>
</feature>
<dbReference type="Proteomes" id="UP001597260">
    <property type="component" value="Unassembled WGS sequence"/>
</dbReference>
<name>A0ABW3YHH9_9ACTN</name>
<proteinExistence type="predicted"/>
<dbReference type="RefSeq" id="WP_377573499.1">
    <property type="nucleotide sequence ID" value="NZ_JBHTMP010000038.1"/>
</dbReference>
<dbReference type="InterPro" id="IPR036390">
    <property type="entry name" value="WH_DNA-bd_sf"/>
</dbReference>
<dbReference type="SUPFAM" id="SSF46785">
    <property type="entry name" value="Winged helix' DNA-binding domain"/>
    <property type="match status" value="1"/>
</dbReference>
<feature type="domain" description="HTH marR-type" evidence="2">
    <location>
        <begin position="10"/>
        <end position="151"/>
    </location>
</feature>